<organism evidence="2 3">
    <name type="scientific">Saccharothrix hoggarensis</name>
    <dbReference type="NCBI Taxonomy" id="913853"/>
    <lineage>
        <taxon>Bacteria</taxon>
        <taxon>Bacillati</taxon>
        <taxon>Actinomycetota</taxon>
        <taxon>Actinomycetes</taxon>
        <taxon>Pseudonocardiales</taxon>
        <taxon>Pseudonocardiaceae</taxon>
        <taxon>Saccharothrix</taxon>
    </lineage>
</organism>
<keyword evidence="1" id="KW-0732">Signal</keyword>
<dbReference type="EMBL" id="JBHTLK010000023">
    <property type="protein sequence ID" value="MFD1146952.1"/>
    <property type="molecule type" value="Genomic_DNA"/>
</dbReference>
<comment type="caution">
    <text evidence="2">The sequence shown here is derived from an EMBL/GenBank/DDBJ whole genome shotgun (WGS) entry which is preliminary data.</text>
</comment>
<protein>
    <recommendedName>
        <fullName evidence="4">Peptidase inhibitor family I36</fullName>
    </recommendedName>
</protein>
<accession>A0ABW3QQ68</accession>
<keyword evidence="3" id="KW-1185">Reference proteome</keyword>
<proteinExistence type="predicted"/>
<gene>
    <name evidence="2" type="ORF">ACFQ3T_07435</name>
</gene>
<evidence type="ECO:0000313" key="2">
    <source>
        <dbReference type="EMBL" id="MFD1146952.1"/>
    </source>
</evidence>
<name>A0ABW3QQ68_9PSEU</name>
<evidence type="ECO:0000256" key="1">
    <source>
        <dbReference type="SAM" id="SignalP"/>
    </source>
</evidence>
<feature type="signal peptide" evidence="1">
    <location>
        <begin position="1"/>
        <end position="26"/>
    </location>
</feature>
<evidence type="ECO:0000313" key="3">
    <source>
        <dbReference type="Proteomes" id="UP001597168"/>
    </source>
</evidence>
<sequence length="140" mass="14773">MHKLKAVLGALAVTGAAILANPGTSAAVDGALSATSPDGGAYGSVYADFTSPFYVNINSIYINDRCPGDGVRAVIRFHVRYNGDAHFTQVGSREDAGGCESDPYRGATHWGPTNRKINDFGITVCSTNCSGMTYRDNPHN</sequence>
<dbReference type="RefSeq" id="WP_380721590.1">
    <property type="nucleotide sequence ID" value="NZ_JBHTLK010000023.1"/>
</dbReference>
<evidence type="ECO:0008006" key="4">
    <source>
        <dbReference type="Google" id="ProtNLM"/>
    </source>
</evidence>
<dbReference type="Proteomes" id="UP001597168">
    <property type="component" value="Unassembled WGS sequence"/>
</dbReference>
<reference evidence="3" key="1">
    <citation type="journal article" date="2019" name="Int. J. Syst. Evol. Microbiol.">
        <title>The Global Catalogue of Microorganisms (GCM) 10K type strain sequencing project: providing services to taxonomists for standard genome sequencing and annotation.</title>
        <authorList>
            <consortium name="The Broad Institute Genomics Platform"/>
            <consortium name="The Broad Institute Genome Sequencing Center for Infectious Disease"/>
            <person name="Wu L."/>
            <person name="Ma J."/>
        </authorList>
    </citation>
    <scope>NUCLEOTIDE SEQUENCE [LARGE SCALE GENOMIC DNA]</scope>
    <source>
        <strain evidence="3">CCUG 60214</strain>
    </source>
</reference>
<feature type="chain" id="PRO_5045654509" description="Peptidase inhibitor family I36" evidence="1">
    <location>
        <begin position="27"/>
        <end position="140"/>
    </location>
</feature>